<keyword evidence="3" id="KW-0413">Isomerase</keyword>
<protein>
    <submittedName>
        <fullName evidence="3">Isopentenyl-diphosphate Delta-isomerase</fullName>
    </submittedName>
</protein>
<feature type="domain" description="Nudix hydrolase" evidence="2">
    <location>
        <begin position="28"/>
        <end position="158"/>
    </location>
</feature>
<dbReference type="GO" id="GO:0016787">
    <property type="term" value="F:hydrolase activity"/>
    <property type="evidence" value="ECO:0007669"/>
    <property type="project" value="UniProtKB-KW"/>
</dbReference>
<dbReference type="InterPro" id="IPR020084">
    <property type="entry name" value="NUDIX_hydrolase_CS"/>
</dbReference>
<dbReference type="SUPFAM" id="SSF55811">
    <property type="entry name" value="Nudix"/>
    <property type="match status" value="1"/>
</dbReference>
<evidence type="ECO:0000313" key="4">
    <source>
        <dbReference type="Proteomes" id="UP000034581"/>
    </source>
</evidence>
<keyword evidence="1" id="KW-0378">Hydrolase</keyword>
<dbReference type="EMBL" id="LBQB01000009">
    <property type="protein sequence ID" value="KKP69108.1"/>
    <property type="molecule type" value="Genomic_DNA"/>
</dbReference>
<evidence type="ECO:0000259" key="2">
    <source>
        <dbReference type="PROSITE" id="PS51462"/>
    </source>
</evidence>
<dbReference type="PANTHER" id="PTHR10885">
    <property type="entry name" value="ISOPENTENYL-DIPHOSPHATE DELTA-ISOMERASE"/>
    <property type="match status" value="1"/>
</dbReference>
<dbReference type="Pfam" id="PF00293">
    <property type="entry name" value="NUDIX"/>
    <property type="match status" value="1"/>
</dbReference>
<dbReference type="InterPro" id="IPR015797">
    <property type="entry name" value="NUDIX_hydrolase-like_dom_sf"/>
</dbReference>
<evidence type="ECO:0000256" key="1">
    <source>
        <dbReference type="ARBA" id="ARBA00022801"/>
    </source>
</evidence>
<dbReference type="Proteomes" id="UP000034581">
    <property type="component" value="Unassembled WGS sequence"/>
</dbReference>
<dbReference type="Gene3D" id="3.90.79.10">
    <property type="entry name" value="Nucleoside Triphosphate Pyrophosphohydrolase"/>
    <property type="match status" value="1"/>
</dbReference>
<dbReference type="GO" id="GO:0016853">
    <property type="term" value="F:isomerase activity"/>
    <property type="evidence" value="ECO:0007669"/>
    <property type="project" value="UniProtKB-KW"/>
</dbReference>
<name>A0A0G0BI75_UNCC3</name>
<evidence type="ECO:0000313" key="3">
    <source>
        <dbReference type="EMBL" id="KKP69108.1"/>
    </source>
</evidence>
<dbReference type="PROSITE" id="PS51462">
    <property type="entry name" value="NUDIX"/>
    <property type="match status" value="1"/>
</dbReference>
<dbReference type="PANTHER" id="PTHR10885:SF0">
    <property type="entry name" value="ISOPENTENYL-DIPHOSPHATE DELTA-ISOMERASE"/>
    <property type="match status" value="1"/>
</dbReference>
<gene>
    <name evidence="3" type="ORF">UR67_C0009G0035</name>
</gene>
<dbReference type="PROSITE" id="PS00893">
    <property type="entry name" value="NUDIX_BOX"/>
    <property type="match status" value="1"/>
</dbReference>
<dbReference type="InterPro" id="IPR000086">
    <property type="entry name" value="NUDIX_hydrolase_dom"/>
</dbReference>
<proteinExistence type="predicted"/>
<sequence>MDELIDIVNEEDAVLYSVSKKEAHEKGLLHRTVIAMIRDSQKRYILVKQAADRQDPGQYVSPIGGHVLASESEDSAIKREAFEEMGIKDFSFKLLGKAIFNREVCDRKENHYFIYYEITSNGPYIMNEESVSFKIFTEIELKTIIRENPKMLGDAFHFVVKNFFPQLR</sequence>
<reference evidence="3 4" key="1">
    <citation type="journal article" date="2015" name="Nature">
        <title>rRNA introns, odd ribosomes, and small enigmatic genomes across a large radiation of phyla.</title>
        <authorList>
            <person name="Brown C.T."/>
            <person name="Hug L.A."/>
            <person name="Thomas B.C."/>
            <person name="Sharon I."/>
            <person name="Castelle C.J."/>
            <person name="Singh A."/>
            <person name="Wilkins M.J."/>
            <person name="Williams K.H."/>
            <person name="Banfield J.F."/>
        </authorList>
    </citation>
    <scope>NUCLEOTIDE SEQUENCE [LARGE SCALE GENOMIC DNA]</scope>
</reference>
<dbReference type="STRING" id="1618350.UR67_C0009G0035"/>
<accession>A0A0G0BI75</accession>
<comment type="caution">
    <text evidence="3">The sequence shown here is derived from an EMBL/GenBank/DDBJ whole genome shotgun (WGS) entry which is preliminary data.</text>
</comment>
<organism evidence="3 4">
    <name type="scientific">candidate division CPR3 bacterium GW2011_GWF2_35_18</name>
    <dbReference type="NCBI Taxonomy" id="1618350"/>
    <lineage>
        <taxon>Bacteria</taxon>
        <taxon>Bacteria division CPR3</taxon>
    </lineage>
</organism>
<dbReference type="AlphaFoldDB" id="A0A0G0BI75"/>